<sequence length="421" mass="47335">MAVVYQLTLPLTQAPKLLSELLPLVLTHLSHKDLQAASLVCREWVAPAQSLIHHLLVISTYGQLTCAERLYTSYPHLRPLVKQFELRLEQEFQNPDTIPIGFERIQHLLPLLTSVRQLWIANLFDLSAEKRAALAPLSQLEELTLETSNLQNVDRYEIEDFDQILKHWSQLHHLTLRCFLFAEHDGVPSARCPASFSDLYLFGSLFTDEELEWLLSGSNSLKTFEYVQLKLKGTEELDFSRMLAGFGAMFGIPVPPQAPSAPKVIPKATPEGLVALIAARGGQLRKLYLGVEKLKPDDIAQILSATPNLEILGIPLISVDDTTTSSAPSTLHTFQLYLLPESDVVTEEALKLAVGRLSSMKLDFVDEIELSNIYGGLAYEGLEKEICKIGEEKGIEVWQRDRFFHHWYPAKRLSPAPEEST</sequence>
<dbReference type="SUPFAM" id="SSF52047">
    <property type="entry name" value="RNI-like"/>
    <property type="match status" value="1"/>
</dbReference>
<dbReference type="AlphaFoldDB" id="A0A1Y2EMG4"/>
<evidence type="ECO:0000313" key="3">
    <source>
        <dbReference type="Proteomes" id="UP000193467"/>
    </source>
</evidence>
<proteinExistence type="predicted"/>
<protein>
    <recommendedName>
        <fullName evidence="1">F-box domain-containing protein</fullName>
    </recommendedName>
</protein>
<accession>A0A1Y2EMG4</accession>
<evidence type="ECO:0000259" key="1">
    <source>
        <dbReference type="Pfam" id="PF00646"/>
    </source>
</evidence>
<gene>
    <name evidence="2" type="ORF">BCR35DRAFT_333935</name>
</gene>
<comment type="caution">
    <text evidence="2">The sequence shown here is derived from an EMBL/GenBank/DDBJ whole genome shotgun (WGS) entry which is preliminary data.</text>
</comment>
<dbReference type="InterPro" id="IPR036047">
    <property type="entry name" value="F-box-like_dom_sf"/>
</dbReference>
<reference evidence="2 3" key="1">
    <citation type="submission" date="2016-07" db="EMBL/GenBank/DDBJ databases">
        <title>Pervasive Adenine N6-methylation of Active Genes in Fungi.</title>
        <authorList>
            <consortium name="DOE Joint Genome Institute"/>
            <person name="Mondo S.J."/>
            <person name="Dannebaum R.O."/>
            <person name="Kuo R.C."/>
            <person name="Labutti K."/>
            <person name="Haridas S."/>
            <person name="Kuo A."/>
            <person name="Salamov A."/>
            <person name="Ahrendt S.R."/>
            <person name="Lipzen A."/>
            <person name="Sullivan W."/>
            <person name="Andreopoulos W.B."/>
            <person name="Clum A."/>
            <person name="Lindquist E."/>
            <person name="Daum C."/>
            <person name="Ramamoorthy G.K."/>
            <person name="Gryganskyi A."/>
            <person name="Culley D."/>
            <person name="Magnuson J.K."/>
            <person name="James T.Y."/>
            <person name="O'Malley M.A."/>
            <person name="Stajich J.E."/>
            <person name="Spatafora J.W."/>
            <person name="Visel A."/>
            <person name="Grigoriev I.V."/>
        </authorList>
    </citation>
    <scope>NUCLEOTIDE SEQUENCE [LARGE SCALE GENOMIC DNA]</scope>
    <source>
        <strain evidence="2 3">62-1032</strain>
    </source>
</reference>
<dbReference type="SUPFAM" id="SSF81383">
    <property type="entry name" value="F-box domain"/>
    <property type="match status" value="1"/>
</dbReference>
<dbReference type="EMBL" id="MCGR01000050">
    <property type="protein sequence ID" value="ORY72760.1"/>
    <property type="molecule type" value="Genomic_DNA"/>
</dbReference>
<organism evidence="2 3">
    <name type="scientific">Leucosporidium creatinivorum</name>
    <dbReference type="NCBI Taxonomy" id="106004"/>
    <lineage>
        <taxon>Eukaryota</taxon>
        <taxon>Fungi</taxon>
        <taxon>Dikarya</taxon>
        <taxon>Basidiomycota</taxon>
        <taxon>Pucciniomycotina</taxon>
        <taxon>Microbotryomycetes</taxon>
        <taxon>Leucosporidiales</taxon>
        <taxon>Leucosporidium</taxon>
    </lineage>
</organism>
<dbReference type="Pfam" id="PF00646">
    <property type="entry name" value="F-box"/>
    <property type="match status" value="1"/>
</dbReference>
<keyword evidence="3" id="KW-1185">Reference proteome</keyword>
<dbReference type="InParanoid" id="A0A1Y2EMG4"/>
<dbReference type="Gene3D" id="3.80.10.10">
    <property type="entry name" value="Ribonuclease Inhibitor"/>
    <property type="match status" value="1"/>
</dbReference>
<feature type="domain" description="F-box" evidence="1">
    <location>
        <begin position="19"/>
        <end position="44"/>
    </location>
</feature>
<dbReference type="InterPro" id="IPR001810">
    <property type="entry name" value="F-box_dom"/>
</dbReference>
<dbReference type="InterPro" id="IPR032675">
    <property type="entry name" value="LRR_dom_sf"/>
</dbReference>
<name>A0A1Y2EMG4_9BASI</name>
<evidence type="ECO:0000313" key="2">
    <source>
        <dbReference type="EMBL" id="ORY72760.1"/>
    </source>
</evidence>
<dbReference type="OrthoDB" id="10658888at2759"/>
<dbReference type="Proteomes" id="UP000193467">
    <property type="component" value="Unassembled WGS sequence"/>
</dbReference>